<evidence type="ECO:0008006" key="5">
    <source>
        <dbReference type="Google" id="ProtNLM"/>
    </source>
</evidence>
<dbReference type="EMBL" id="OX395145">
    <property type="protein sequence ID" value="CAI5799353.1"/>
    <property type="molecule type" value="Genomic_DNA"/>
</dbReference>
<dbReference type="Gene3D" id="1.20.5.170">
    <property type="match status" value="1"/>
</dbReference>
<reference evidence="3" key="1">
    <citation type="submission" date="2022-12" db="EMBL/GenBank/DDBJ databases">
        <authorList>
            <person name="Alioto T."/>
            <person name="Alioto T."/>
            <person name="Gomez Garrido J."/>
        </authorList>
    </citation>
    <scope>NUCLEOTIDE SEQUENCE</scope>
</reference>
<protein>
    <recommendedName>
        <fullName evidence="5">L1 transposable element RRM domain-containing protein</fullName>
    </recommendedName>
</protein>
<gene>
    <name evidence="3" type="ORF">PODLI_1B013354</name>
</gene>
<evidence type="ECO:0000313" key="4">
    <source>
        <dbReference type="Proteomes" id="UP001178461"/>
    </source>
</evidence>
<accession>A0AA35LNE3</accession>
<evidence type="ECO:0000256" key="1">
    <source>
        <dbReference type="SAM" id="Coils"/>
    </source>
</evidence>
<name>A0AA35LNE3_9SAUR</name>
<evidence type="ECO:0000256" key="2">
    <source>
        <dbReference type="SAM" id="MobiDB-lite"/>
    </source>
</evidence>
<dbReference type="AlphaFoldDB" id="A0AA35LNE3"/>
<dbReference type="Proteomes" id="UP001178461">
    <property type="component" value="Chromosome W"/>
</dbReference>
<keyword evidence="4" id="KW-1185">Reference proteome</keyword>
<proteinExistence type="predicted"/>
<organism evidence="3 4">
    <name type="scientific">Podarcis lilfordi</name>
    <name type="common">Lilford's wall lizard</name>
    <dbReference type="NCBI Taxonomy" id="74358"/>
    <lineage>
        <taxon>Eukaryota</taxon>
        <taxon>Metazoa</taxon>
        <taxon>Chordata</taxon>
        <taxon>Craniata</taxon>
        <taxon>Vertebrata</taxon>
        <taxon>Euteleostomi</taxon>
        <taxon>Lepidosauria</taxon>
        <taxon>Squamata</taxon>
        <taxon>Bifurcata</taxon>
        <taxon>Unidentata</taxon>
        <taxon>Episquamata</taxon>
        <taxon>Laterata</taxon>
        <taxon>Lacertibaenia</taxon>
        <taxon>Lacertidae</taxon>
        <taxon>Podarcis</taxon>
    </lineage>
</organism>
<sequence length="286" mass="33477">MKEPRRFEDWGDHESVTEPPKKTQIEHSEDLVFWRVPLATSLLSVMANGVDKPDKSKTKDRRGSKAPTFEETVMQMSPEIRTDVRGTQQNVQELKQEFVDLKKGIQEVKEEVASHVTRLTELETVRVPDVERTQQDALNTIAFLQMKERENQLRVRGVPQLEQDNLKDWLIEEFAACWDLEKDELNSWIERAYRFGPKKDSKIVHDCIAVFKTKEQRDNILGLHYKKSLKIKDKPIVLFKEIPKHFLNLRNNYADLAGALRRNNIFFQVRVSRGPLLQISRKDTKN</sequence>
<feature type="coiled-coil region" evidence="1">
    <location>
        <begin position="84"/>
        <end position="125"/>
    </location>
</feature>
<keyword evidence="1" id="KW-0175">Coiled coil</keyword>
<evidence type="ECO:0000313" key="3">
    <source>
        <dbReference type="EMBL" id="CAI5799353.1"/>
    </source>
</evidence>
<feature type="region of interest" description="Disordered" evidence="2">
    <location>
        <begin position="1"/>
        <end position="24"/>
    </location>
</feature>